<feature type="compositionally biased region" description="Basic and acidic residues" evidence="1">
    <location>
        <begin position="115"/>
        <end position="142"/>
    </location>
</feature>
<protein>
    <submittedName>
        <fullName evidence="2">Uncharacterized protein</fullName>
    </submittedName>
</protein>
<name>A0A645CGF6_9ZZZZ</name>
<feature type="region of interest" description="Disordered" evidence="1">
    <location>
        <begin position="103"/>
        <end position="160"/>
    </location>
</feature>
<comment type="caution">
    <text evidence="2">The sequence shown here is derived from an EMBL/GenBank/DDBJ whole genome shotgun (WGS) entry which is preliminary data.</text>
</comment>
<evidence type="ECO:0000313" key="2">
    <source>
        <dbReference type="EMBL" id="MPM75995.1"/>
    </source>
</evidence>
<dbReference type="AlphaFoldDB" id="A0A645CGF6"/>
<dbReference type="EMBL" id="VSSQ01027000">
    <property type="protein sequence ID" value="MPM75995.1"/>
    <property type="molecule type" value="Genomic_DNA"/>
</dbReference>
<accession>A0A645CGF6</accession>
<sequence length="199" mass="21927">MKYVQKSAREENHAGTLINGKRLAKRFAADGKAGDQRRDPHAQKHCVYVQHSLELDHNDGGGCAGDNAANVAHHVVAEAADMAGIMKKANGFRRSRLPVGRHGVERPFVRGGNSHADDVKYNAKTDEHSQDQQRRRDPRSGEHAFGSETQHGGQRHGDQKYSQNPAILRQIRVVLLFYFSLAQTAASSAAKIPPRPGRI</sequence>
<reference evidence="2" key="1">
    <citation type="submission" date="2019-08" db="EMBL/GenBank/DDBJ databases">
        <authorList>
            <person name="Kucharzyk K."/>
            <person name="Murdoch R.W."/>
            <person name="Higgins S."/>
            <person name="Loffler F."/>
        </authorList>
    </citation>
    <scope>NUCLEOTIDE SEQUENCE</scope>
</reference>
<evidence type="ECO:0000256" key="1">
    <source>
        <dbReference type="SAM" id="MobiDB-lite"/>
    </source>
</evidence>
<proteinExistence type="predicted"/>
<gene>
    <name evidence="2" type="ORF">SDC9_122990</name>
</gene>
<organism evidence="2">
    <name type="scientific">bioreactor metagenome</name>
    <dbReference type="NCBI Taxonomy" id="1076179"/>
    <lineage>
        <taxon>unclassified sequences</taxon>
        <taxon>metagenomes</taxon>
        <taxon>ecological metagenomes</taxon>
    </lineage>
</organism>